<evidence type="ECO:0000256" key="2">
    <source>
        <dbReference type="ARBA" id="ARBA00008823"/>
    </source>
</evidence>
<evidence type="ECO:0000256" key="4">
    <source>
        <dbReference type="ARBA" id="ARBA00022475"/>
    </source>
</evidence>
<evidence type="ECO:0000256" key="13">
    <source>
        <dbReference type="ARBA" id="ARBA00023284"/>
    </source>
</evidence>
<evidence type="ECO:0000313" key="17">
    <source>
        <dbReference type="Proteomes" id="UP000662703"/>
    </source>
</evidence>
<dbReference type="Gene3D" id="1.20.1550.10">
    <property type="entry name" value="DsbB-like"/>
    <property type="match status" value="1"/>
</dbReference>
<keyword evidence="5" id="KW-0997">Cell inner membrane</keyword>
<keyword evidence="6 14" id="KW-0812">Transmembrane</keyword>
<evidence type="ECO:0000256" key="10">
    <source>
        <dbReference type="ARBA" id="ARBA00023136"/>
    </source>
</evidence>
<evidence type="ECO:0000256" key="6">
    <source>
        <dbReference type="ARBA" id="ARBA00022692"/>
    </source>
</evidence>
<feature type="transmembrane region" description="Helical" evidence="15">
    <location>
        <begin position="142"/>
        <end position="162"/>
    </location>
</feature>
<evidence type="ECO:0000256" key="3">
    <source>
        <dbReference type="ARBA" id="ARBA00022448"/>
    </source>
</evidence>
<evidence type="ECO:0000256" key="9">
    <source>
        <dbReference type="ARBA" id="ARBA00023002"/>
    </source>
</evidence>
<keyword evidence="13 14" id="KW-0676">Redox-active center</keyword>
<feature type="transmembrane region" description="Helical" evidence="15">
    <location>
        <begin position="12"/>
        <end position="30"/>
    </location>
</feature>
<feature type="topological domain" description="Periplasmic" evidence="14">
    <location>
        <begin position="29"/>
        <end position="46"/>
    </location>
</feature>
<comment type="similarity">
    <text evidence="2 14">Belongs to the DsbB family.</text>
</comment>
<keyword evidence="17" id="KW-1185">Reference proteome</keyword>
<dbReference type="InterPro" id="IPR050183">
    <property type="entry name" value="DsbB"/>
</dbReference>
<evidence type="ECO:0000256" key="11">
    <source>
        <dbReference type="ARBA" id="ARBA00023157"/>
    </source>
</evidence>
<proteinExistence type="inferred from homology"/>
<feature type="transmembrane region" description="Helical" evidence="15">
    <location>
        <begin position="70"/>
        <end position="91"/>
    </location>
</feature>
<dbReference type="InterPro" id="IPR003752">
    <property type="entry name" value="DiS_bond_form_DsbB/BdbC"/>
</dbReference>
<dbReference type="PANTHER" id="PTHR36570:SF3">
    <property type="entry name" value="DISULFIDE BOND FORMATION PROTEIN B"/>
    <property type="match status" value="1"/>
</dbReference>
<sequence>MKALLPAPRALYGLTLLACLAAFLGALYMQHVEGLEPCPLCIFQRIALIVVMVILLIATLHGPKGVGVRVYAVFTGLATLGGGAIAIRHLWLQSLPADEVPTCGPSLDYMLGAFPLHEVMATVLSGSGECAEVSWRFLGLTIPGWSLVVFGGVLIVALIQLFRPRRG</sequence>
<keyword evidence="11 14" id="KW-1015">Disulfide bond</keyword>
<evidence type="ECO:0000256" key="5">
    <source>
        <dbReference type="ARBA" id="ARBA00022519"/>
    </source>
</evidence>
<keyword evidence="8 14" id="KW-1133">Transmembrane helix</keyword>
<comment type="caution">
    <text evidence="14">Lacks conserved residue(s) required for the propagation of feature annotation.</text>
</comment>
<dbReference type="HAMAP" id="MF_00286">
    <property type="entry name" value="DsbB"/>
    <property type="match status" value="1"/>
</dbReference>
<dbReference type="InterPro" id="IPR023380">
    <property type="entry name" value="DsbB-like_sf"/>
</dbReference>
<dbReference type="EMBL" id="ARXX01000004">
    <property type="protein sequence ID" value="MBF5055116.1"/>
    <property type="molecule type" value="Genomic_DNA"/>
</dbReference>
<dbReference type="PANTHER" id="PTHR36570">
    <property type="entry name" value="DISULFIDE BOND FORMATION PROTEIN B"/>
    <property type="match status" value="1"/>
</dbReference>
<accession>A0ABS0ANQ0</accession>
<protein>
    <recommendedName>
        <fullName evidence="14">Disulfide bond formation protein B</fullName>
    </recommendedName>
    <alternativeName>
        <fullName evidence="14">Disulfide oxidoreductase</fullName>
    </alternativeName>
</protein>
<evidence type="ECO:0000256" key="14">
    <source>
        <dbReference type="HAMAP-Rule" id="MF_00286"/>
    </source>
</evidence>
<name>A0ABS0ANQ0_9GAMM</name>
<dbReference type="SUPFAM" id="SSF158442">
    <property type="entry name" value="DsbB-like"/>
    <property type="match status" value="1"/>
</dbReference>
<dbReference type="InterPro" id="IPR022920">
    <property type="entry name" value="Disulphide_bond_form_DsbB"/>
</dbReference>
<comment type="function">
    <text evidence="14">Required for disulfide bond formation in some periplasmic proteins. Acts by oxidizing the DsbA protein.</text>
</comment>
<feature type="transmembrane region" description="Helical" evidence="15">
    <location>
        <begin position="42"/>
        <end position="58"/>
    </location>
</feature>
<keyword evidence="3 14" id="KW-0813">Transport</keyword>
<gene>
    <name evidence="14" type="primary">dsbB</name>
    <name evidence="16" type="ORF">Y5W_00410</name>
</gene>
<evidence type="ECO:0000256" key="15">
    <source>
        <dbReference type="SAM" id="Phobius"/>
    </source>
</evidence>
<feature type="disulfide bond" description="Redox-active" evidence="14">
    <location>
        <begin position="38"/>
        <end position="41"/>
    </location>
</feature>
<evidence type="ECO:0000256" key="8">
    <source>
        <dbReference type="ARBA" id="ARBA00022989"/>
    </source>
</evidence>
<keyword evidence="7 14" id="KW-0249">Electron transport</keyword>
<feature type="topological domain" description="Cytoplasmic" evidence="14">
    <location>
        <begin position="164"/>
        <end position="167"/>
    </location>
</feature>
<evidence type="ECO:0000256" key="12">
    <source>
        <dbReference type="ARBA" id="ARBA00023186"/>
    </source>
</evidence>
<dbReference type="RefSeq" id="WP_194863999.1">
    <property type="nucleotide sequence ID" value="NZ_ARXX01000004.1"/>
</dbReference>
<feature type="topological domain" description="Cytoplasmic" evidence="14">
    <location>
        <begin position="64"/>
        <end position="69"/>
    </location>
</feature>
<comment type="subcellular location">
    <subcellularLocation>
        <location evidence="1">Cell inner membrane</location>
        <topology evidence="1">Multi-pass membrane protein</topology>
    </subcellularLocation>
    <subcellularLocation>
        <location evidence="14">Cell membrane</location>
        <topology evidence="14">Multi-pass membrane protein</topology>
    </subcellularLocation>
</comment>
<dbReference type="Pfam" id="PF02600">
    <property type="entry name" value="DsbB"/>
    <property type="match status" value="1"/>
</dbReference>
<comment type="caution">
    <text evidence="16">The sequence shown here is derived from an EMBL/GenBank/DDBJ whole genome shotgun (WGS) entry which is preliminary data.</text>
</comment>
<dbReference type="Proteomes" id="UP000662703">
    <property type="component" value="Unassembled WGS sequence"/>
</dbReference>
<reference evidence="16 17" key="1">
    <citation type="submission" date="2012-09" db="EMBL/GenBank/DDBJ databases">
        <title>Genome Sequence of alkane-degrading Bacterium Alcanivorax sp. 521-1.</title>
        <authorList>
            <person name="Lai Q."/>
            <person name="Shao Z."/>
        </authorList>
    </citation>
    <scope>NUCLEOTIDE SEQUENCE [LARGE SCALE GENOMIC DNA]</scope>
    <source>
        <strain evidence="16 17">521-1</strain>
    </source>
</reference>
<feature type="topological domain" description="Cytoplasmic" evidence="14">
    <location>
        <begin position="1"/>
        <end position="11"/>
    </location>
</feature>
<keyword evidence="10 14" id="KW-0472">Membrane</keyword>
<keyword evidence="4 14" id="KW-1003">Cell membrane</keyword>
<keyword evidence="9 14" id="KW-0560">Oxidoreductase</keyword>
<keyword evidence="12 14" id="KW-0143">Chaperone</keyword>
<organism evidence="16 17">
    <name type="scientific">Alloalcanivorax profundimaris</name>
    <dbReference type="NCBI Taxonomy" id="2735259"/>
    <lineage>
        <taxon>Bacteria</taxon>
        <taxon>Pseudomonadati</taxon>
        <taxon>Pseudomonadota</taxon>
        <taxon>Gammaproteobacteria</taxon>
        <taxon>Oceanospirillales</taxon>
        <taxon>Alcanivoracaceae</taxon>
        <taxon>Alloalcanivorax</taxon>
    </lineage>
</organism>
<evidence type="ECO:0000313" key="16">
    <source>
        <dbReference type="EMBL" id="MBF5055116.1"/>
    </source>
</evidence>
<evidence type="ECO:0000256" key="7">
    <source>
        <dbReference type="ARBA" id="ARBA00022982"/>
    </source>
</evidence>
<evidence type="ECO:0000256" key="1">
    <source>
        <dbReference type="ARBA" id="ARBA00004429"/>
    </source>
</evidence>